<dbReference type="InterPro" id="IPR001911">
    <property type="entry name" value="Ribosomal_bS21"/>
</dbReference>
<accession>A0A382HVF8</accession>
<organism evidence="4">
    <name type="scientific">marine metagenome</name>
    <dbReference type="NCBI Taxonomy" id="408172"/>
    <lineage>
        <taxon>unclassified sequences</taxon>
        <taxon>metagenomes</taxon>
        <taxon>ecological metagenomes</taxon>
    </lineage>
</organism>
<dbReference type="HAMAP" id="MF_00358">
    <property type="entry name" value="Ribosomal_bS21"/>
    <property type="match status" value="1"/>
</dbReference>
<gene>
    <name evidence="4" type="ORF">METZ01_LOCUS243315</name>
</gene>
<keyword evidence="2" id="KW-0689">Ribosomal protein</keyword>
<evidence type="ECO:0008006" key="5">
    <source>
        <dbReference type="Google" id="ProtNLM"/>
    </source>
</evidence>
<dbReference type="InterPro" id="IPR038380">
    <property type="entry name" value="Ribosomal_bS21_sf"/>
</dbReference>
<sequence>VIYVKVREDEPFEKALRKFKNKWIKAGILREVRARSYYLKPSEARKIAKRSKRKRIPPRSLY</sequence>
<dbReference type="Gene3D" id="1.20.5.1150">
    <property type="entry name" value="Ribosomal protein S8"/>
    <property type="match status" value="1"/>
</dbReference>
<dbReference type="GO" id="GO:0005840">
    <property type="term" value="C:ribosome"/>
    <property type="evidence" value="ECO:0007669"/>
    <property type="project" value="UniProtKB-KW"/>
</dbReference>
<reference evidence="4" key="1">
    <citation type="submission" date="2018-05" db="EMBL/GenBank/DDBJ databases">
        <authorList>
            <person name="Lanie J.A."/>
            <person name="Ng W.-L."/>
            <person name="Kazmierczak K.M."/>
            <person name="Andrzejewski T.M."/>
            <person name="Davidsen T.M."/>
            <person name="Wayne K.J."/>
            <person name="Tettelin H."/>
            <person name="Glass J.I."/>
            <person name="Rusch D."/>
            <person name="Podicherti R."/>
            <person name="Tsui H.-C.T."/>
            <person name="Winkler M.E."/>
        </authorList>
    </citation>
    <scope>NUCLEOTIDE SEQUENCE</scope>
</reference>
<dbReference type="PRINTS" id="PR00976">
    <property type="entry name" value="RIBOSOMALS21"/>
</dbReference>
<evidence type="ECO:0000256" key="1">
    <source>
        <dbReference type="ARBA" id="ARBA00006640"/>
    </source>
</evidence>
<comment type="similarity">
    <text evidence="1">Belongs to the bacterial ribosomal protein bS21 family.</text>
</comment>
<dbReference type="GO" id="GO:0003735">
    <property type="term" value="F:structural constituent of ribosome"/>
    <property type="evidence" value="ECO:0007669"/>
    <property type="project" value="InterPro"/>
</dbReference>
<feature type="non-terminal residue" evidence="4">
    <location>
        <position position="1"/>
    </location>
</feature>
<dbReference type="GO" id="GO:0006412">
    <property type="term" value="P:translation"/>
    <property type="evidence" value="ECO:0007669"/>
    <property type="project" value="InterPro"/>
</dbReference>
<protein>
    <recommendedName>
        <fullName evidence="5">30S ribosomal protein S21</fullName>
    </recommendedName>
</protein>
<keyword evidence="3" id="KW-0687">Ribonucleoprotein</keyword>
<evidence type="ECO:0000256" key="3">
    <source>
        <dbReference type="ARBA" id="ARBA00023274"/>
    </source>
</evidence>
<dbReference type="Pfam" id="PF01165">
    <property type="entry name" value="Ribosomal_S21"/>
    <property type="match status" value="1"/>
</dbReference>
<proteinExistence type="inferred from homology"/>
<evidence type="ECO:0000256" key="2">
    <source>
        <dbReference type="ARBA" id="ARBA00022980"/>
    </source>
</evidence>
<dbReference type="NCBIfam" id="TIGR00030">
    <property type="entry name" value="S21p"/>
    <property type="match status" value="1"/>
</dbReference>
<dbReference type="GO" id="GO:1990904">
    <property type="term" value="C:ribonucleoprotein complex"/>
    <property type="evidence" value="ECO:0007669"/>
    <property type="project" value="UniProtKB-KW"/>
</dbReference>
<evidence type="ECO:0000313" key="4">
    <source>
        <dbReference type="EMBL" id="SVB90461.1"/>
    </source>
</evidence>
<dbReference type="EMBL" id="UINC01063142">
    <property type="protein sequence ID" value="SVB90461.1"/>
    <property type="molecule type" value="Genomic_DNA"/>
</dbReference>
<name>A0A382HVF8_9ZZZZ</name>
<dbReference type="AlphaFoldDB" id="A0A382HVF8"/>